<dbReference type="Proteomes" id="UP001060215">
    <property type="component" value="Chromosome 4"/>
</dbReference>
<evidence type="ECO:0000313" key="1">
    <source>
        <dbReference type="EMBL" id="KAI8014144.1"/>
    </source>
</evidence>
<proteinExistence type="predicted"/>
<name>A0ACC0HL38_9ERIC</name>
<keyword evidence="2" id="KW-1185">Reference proteome</keyword>
<gene>
    <name evidence="1" type="ORF">LOK49_LG05G01046</name>
</gene>
<accession>A0ACC0HL38</accession>
<comment type="caution">
    <text evidence="1">The sequence shown here is derived from an EMBL/GenBank/DDBJ whole genome shotgun (WGS) entry which is preliminary data.</text>
</comment>
<evidence type="ECO:0000313" key="2">
    <source>
        <dbReference type="Proteomes" id="UP001060215"/>
    </source>
</evidence>
<sequence length="79" mass="9205">MMKRMKEEMCSSKSRKKQKRPLACFASGQTQNVKTDGGEEEEENRRCSWFTGEDEDGFDGRECCVLRENINPWSPPRID</sequence>
<organism evidence="1 2">
    <name type="scientific">Camellia lanceoleosa</name>
    <dbReference type="NCBI Taxonomy" id="1840588"/>
    <lineage>
        <taxon>Eukaryota</taxon>
        <taxon>Viridiplantae</taxon>
        <taxon>Streptophyta</taxon>
        <taxon>Embryophyta</taxon>
        <taxon>Tracheophyta</taxon>
        <taxon>Spermatophyta</taxon>
        <taxon>Magnoliopsida</taxon>
        <taxon>eudicotyledons</taxon>
        <taxon>Gunneridae</taxon>
        <taxon>Pentapetalae</taxon>
        <taxon>asterids</taxon>
        <taxon>Ericales</taxon>
        <taxon>Theaceae</taxon>
        <taxon>Camellia</taxon>
    </lineage>
</organism>
<protein>
    <submittedName>
        <fullName evidence="1">Uncharacterized protein</fullName>
    </submittedName>
</protein>
<dbReference type="EMBL" id="CM045761">
    <property type="protein sequence ID" value="KAI8014144.1"/>
    <property type="molecule type" value="Genomic_DNA"/>
</dbReference>
<reference evidence="1 2" key="1">
    <citation type="journal article" date="2022" name="Plant J.">
        <title>Chromosome-level genome of Camellia lanceoleosa provides a valuable resource for understanding genome evolution and self-incompatibility.</title>
        <authorList>
            <person name="Gong W."/>
            <person name="Xiao S."/>
            <person name="Wang L."/>
            <person name="Liao Z."/>
            <person name="Chang Y."/>
            <person name="Mo W."/>
            <person name="Hu G."/>
            <person name="Li W."/>
            <person name="Zhao G."/>
            <person name="Zhu H."/>
            <person name="Hu X."/>
            <person name="Ji K."/>
            <person name="Xiang X."/>
            <person name="Song Q."/>
            <person name="Yuan D."/>
            <person name="Jin S."/>
            <person name="Zhang L."/>
        </authorList>
    </citation>
    <scope>NUCLEOTIDE SEQUENCE [LARGE SCALE GENOMIC DNA]</scope>
    <source>
        <strain evidence="1">SQ_2022a</strain>
    </source>
</reference>